<dbReference type="Proteomes" id="UP000738325">
    <property type="component" value="Unassembled WGS sequence"/>
</dbReference>
<dbReference type="GO" id="GO:0003887">
    <property type="term" value="F:DNA-directed DNA polymerase activity"/>
    <property type="evidence" value="ECO:0007669"/>
    <property type="project" value="TreeGrafter"/>
</dbReference>
<dbReference type="GO" id="GO:0006261">
    <property type="term" value="P:DNA-templated DNA replication"/>
    <property type="evidence" value="ECO:0007669"/>
    <property type="project" value="TreeGrafter"/>
</dbReference>
<dbReference type="GO" id="GO:0043625">
    <property type="term" value="C:delta DNA polymerase complex"/>
    <property type="evidence" value="ECO:0007669"/>
    <property type="project" value="TreeGrafter"/>
</dbReference>
<reference evidence="2" key="1">
    <citation type="journal article" date="2020" name="Fungal Divers.">
        <title>Resolving the Mortierellaceae phylogeny through synthesis of multi-gene phylogenetics and phylogenomics.</title>
        <authorList>
            <person name="Vandepol N."/>
            <person name="Liber J."/>
            <person name="Desiro A."/>
            <person name="Na H."/>
            <person name="Kennedy M."/>
            <person name="Barry K."/>
            <person name="Grigoriev I.V."/>
            <person name="Miller A.N."/>
            <person name="O'Donnell K."/>
            <person name="Stajich J.E."/>
            <person name="Bonito G."/>
        </authorList>
    </citation>
    <scope>NUCLEOTIDE SEQUENCE</scope>
    <source>
        <strain evidence="2">REB-010B</strain>
    </source>
</reference>
<dbReference type="PANTHER" id="PTHR14303:SF0">
    <property type="entry name" value="DNA POLYMERASE DELTA SUBUNIT 4"/>
    <property type="match status" value="1"/>
</dbReference>
<dbReference type="InterPro" id="IPR007218">
    <property type="entry name" value="DNA_pol_delta_4"/>
</dbReference>
<evidence type="ECO:0000313" key="2">
    <source>
        <dbReference type="EMBL" id="KAG0318547.1"/>
    </source>
</evidence>
<evidence type="ECO:0000256" key="1">
    <source>
        <dbReference type="SAM" id="MobiDB-lite"/>
    </source>
</evidence>
<proteinExistence type="predicted"/>
<comment type="caution">
    <text evidence="2">The sequence shown here is derived from an EMBL/GenBank/DDBJ whole genome shotgun (WGS) entry which is preliminary data.</text>
</comment>
<sequence length="243" mass="26823">MAPLKKTPTSGATAADAASFFQRGKKPTTEQRIIAAKQSLTKDRHDQSKLQKPTKSDDTDDIDNSEEINDSTTPPRPPSFPSSSSTSSPPSPTLPSSDLPEDSFGDLNTAILDEISVVSWDSDHAVEEIQPSITSPSPSKIKKKLSILPKELTDYKAQSSRRPIKRSRSRTQIHDGIHQSDLSEDEKLLRQFDLASKYGPSTDLTRLERWERASLLGLDPPQDIKDMVTSNKTLNIPVFASRV</sequence>
<dbReference type="GO" id="GO:0000731">
    <property type="term" value="P:DNA synthesis involved in DNA repair"/>
    <property type="evidence" value="ECO:0007669"/>
    <property type="project" value="InterPro"/>
</dbReference>
<organism evidence="2 3">
    <name type="scientific">Dissophora globulifera</name>
    <dbReference type="NCBI Taxonomy" id="979702"/>
    <lineage>
        <taxon>Eukaryota</taxon>
        <taxon>Fungi</taxon>
        <taxon>Fungi incertae sedis</taxon>
        <taxon>Mucoromycota</taxon>
        <taxon>Mortierellomycotina</taxon>
        <taxon>Mortierellomycetes</taxon>
        <taxon>Mortierellales</taxon>
        <taxon>Mortierellaceae</taxon>
        <taxon>Dissophora</taxon>
    </lineage>
</organism>
<feature type="compositionally biased region" description="Basic residues" evidence="1">
    <location>
        <begin position="162"/>
        <end position="171"/>
    </location>
</feature>
<dbReference type="PANTHER" id="PTHR14303">
    <property type="entry name" value="DNA POLYMERASE DELTA SUBUNIT 4"/>
    <property type="match status" value="1"/>
</dbReference>
<feature type="region of interest" description="Disordered" evidence="1">
    <location>
        <begin position="152"/>
        <end position="179"/>
    </location>
</feature>
<accession>A0A9P6RH51</accession>
<dbReference type="OrthoDB" id="337486at2759"/>
<feature type="compositionally biased region" description="Acidic residues" evidence="1">
    <location>
        <begin position="58"/>
        <end position="69"/>
    </location>
</feature>
<evidence type="ECO:0008006" key="4">
    <source>
        <dbReference type="Google" id="ProtNLM"/>
    </source>
</evidence>
<name>A0A9P6RH51_9FUNG</name>
<dbReference type="AlphaFoldDB" id="A0A9P6RH51"/>
<feature type="compositionally biased region" description="Basic and acidic residues" evidence="1">
    <location>
        <begin position="40"/>
        <end position="57"/>
    </location>
</feature>
<evidence type="ECO:0000313" key="3">
    <source>
        <dbReference type="Proteomes" id="UP000738325"/>
    </source>
</evidence>
<feature type="region of interest" description="Disordered" evidence="1">
    <location>
        <begin position="1"/>
        <end position="106"/>
    </location>
</feature>
<gene>
    <name evidence="2" type="ORF">BGZ99_005603</name>
</gene>
<protein>
    <recommendedName>
        <fullName evidence="4">DNA polymerase delta subunit 4</fullName>
    </recommendedName>
</protein>
<dbReference type="EMBL" id="JAAAIP010000365">
    <property type="protein sequence ID" value="KAG0318547.1"/>
    <property type="molecule type" value="Genomic_DNA"/>
</dbReference>
<dbReference type="Pfam" id="PF04081">
    <property type="entry name" value="DNA_pol_delta_4"/>
    <property type="match status" value="1"/>
</dbReference>
<keyword evidence="3" id="KW-1185">Reference proteome</keyword>